<dbReference type="InterPro" id="IPR025645">
    <property type="entry name" value="DUF4349"/>
</dbReference>
<evidence type="ECO:0000259" key="3">
    <source>
        <dbReference type="Pfam" id="PF14257"/>
    </source>
</evidence>
<sequence length="308" mass="33682">MYASTKFPRTSALFISALLGGVIFTSCASSERSTSSALPQMAADGMANRASAPAGESSISQKAEASSIVRSRPQLIKKAAISLTVNSVDKTIDAVSQIINKQQGDLIGLRQQQPKTDNPRHTATIQLRIPENRLEPTLEELAKLGTVESRNITAEDVGDRLVDFQARLTNLQKTEANLQKIMDRAGSIRDVLSVAQELSNVRETIEQINAQLKSLQNQVAYSTITLNLEAAVSSTSPQPALGLQVKETWNNSTHSLSAFSVGLLKLGIWLIVYSPYLLIFAALVYGFRRWRRTRSPRLTQTPESTISD</sequence>
<dbReference type="AlphaFoldDB" id="A0A2R5G356"/>
<dbReference type="PROSITE" id="PS51257">
    <property type="entry name" value="PROKAR_LIPOPROTEIN"/>
    <property type="match status" value="1"/>
</dbReference>
<name>A0A2R5G356_NOSCO</name>
<feature type="chain" id="PRO_5015307066" description="DUF4349 domain-containing protein" evidence="2">
    <location>
        <begin position="29"/>
        <end position="308"/>
    </location>
</feature>
<evidence type="ECO:0000256" key="2">
    <source>
        <dbReference type="SAM" id="SignalP"/>
    </source>
</evidence>
<feature type="transmembrane region" description="Helical" evidence="1">
    <location>
        <begin position="266"/>
        <end position="287"/>
    </location>
</feature>
<evidence type="ECO:0000256" key="1">
    <source>
        <dbReference type="SAM" id="Phobius"/>
    </source>
</evidence>
<dbReference type="Pfam" id="PF14257">
    <property type="entry name" value="DUF4349"/>
    <property type="match status" value="1"/>
</dbReference>
<feature type="domain" description="DUF4349" evidence="3">
    <location>
        <begin position="74"/>
        <end position="288"/>
    </location>
</feature>
<keyword evidence="1" id="KW-0472">Membrane</keyword>
<dbReference type="RefSeq" id="WP_109012025.1">
    <property type="nucleotide sequence ID" value="NZ_BDUD01000001.1"/>
</dbReference>
<dbReference type="EMBL" id="BDUD01000001">
    <property type="protein sequence ID" value="GBG22264.1"/>
    <property type="molecule type" value="Genomic_DNA"/>
</dbReference>
<accession>A0A2R5G356</accession>
<dbReference type="Proteomes" id="UP000245124">
    <property type="component" value="Unassembled WGS sequence"/>
</dbReference>
<organism evidence="4 5">
    <name type="scientific">Nostoc commune NIES-4072</name>
    <dbReference type="NCBI Taxonomy" id="2005467"/>
    <lineage>
        <taxon>Bacteria</taxon>
        <taxon>Bacillati</taxon>
        <taxon>Cyanobacteriota</taxon>
        <taxon>Cyanophyceae</taxon>
        <taxon>Nostocales</taxon>
        <taxon>Nostocaceae</taxon>
        <taxon>Nostoc</taxon>
    </lineage>
</organism>
<evidence type="ECO:0000313" key="5">
    <source>
        <dbReference type="Proteomes" id="UP000245124"/>
    </source>
</evidence>
<keyword evidence="5" id="KW-1185">Reference proteome</keyword>
<dbReference type="OrthoDB" id="528207at2"/>
<feature type="signal peptide" evidence="2">
    <location>
        <begin position="1"/>
        <end position="28"/>
    </location>
</feature>
<keyword evidence="2" id="KW-0732">Signal</keyword>
<comment type="caution">
    <text evidence="4">The sequence shown here is derived from an EMBL/GenBank/DDBJ whole genome shotgun (WGS) entry which is preliminary data.</text>
</comment>
<protein>
    <recommendedName>
        <fullName evidence="3">DUF4349 domain-containing protein</fullName>
    </recommendedName>
</protein>
<keyword evidence="1" id="KW-1133">Transmembrane helix</keyword>
<proteinExistence type="predicted"/>
<keyword evidence="1" id="KW-0812">Transmembrane</keyword>
<reference evidence="4 5" key="1">
    <citation type="submission" date="2017-06" db="EMBL/GenBank/DDBJ databases">
        <title>Genome sequencing of cyanobaciteial culture collection at National Institute for Environmental Studies (NIES).</title>
        <authorList>
            <person name="Hirose Y."/>
            <person name="Shimura Y."/>
            <person name="Fujisawa T."/>
            <person name="Nakamura Y."/>
            <person name="Kawachi M."/>
        </authorList>
    </citation>
    <scope>NUCLEOTIDE SEQUENCE [LARGE SCALE GENOMIC DNA]</scope>
    <source>
        <strain evidence="4 5">NIES-4072</strain>
    </source>
</reference>
<evidence type="ECO:0000313" key="4">
    <source>
        <dbReference type="EMBL" id="GBG22264.1"/>
    </source>
</evidence>
<gene>
    <name evidence="4" type="ORF">NIES4072_59720</name>
</gene>